<keyword evidence="3" id="KW-1185">Reference proteome</keyword>
<gene>
    <name evidence="2" type="ORF">JG540_08730</name>
</gene>
<keyword evidence="1" id="KW-0812">Transmembrane</keyword>
<keyword evidence="1" id="KW-0472">Membrane</keyword>
<organism evidence="2 3">
    <name type="scientific">Actinomyces weissii</name>
    <dbReference type="NCBI Taxonomy" id="675090"/>
    <lineage>
        <taxon>Bacteria</taxon>
        <taxon>Bacillati</taxon>
        <taxon>Actinomycetota</taxon>
        <taxon>Actinomycetes</taxon>
        <taxon>Actinomycetales</taxon>
        <taxon>Actinomycetaceae</taxon>
        <taxon>Actinomyces</taxon>
    </lineage>
</organism>
<keyword evidence="1" id="KW-1133">Transmembrane helix</keyword>
<dbReference type="EMBL" id="CP066802">
    <property type="protein sequence ID" value="QQM67102.1"/>
    <property type="molecule type" value="Genomic_DNA"/>
</dbReference>
<reference evidence="2 3" key="1">
    <citation type="submission" date="2020-12" db="EMBL/GenBank/DDBJ databases">
        <authorList>
            <person name="Zhou J."/>
        </authorList>
    </citation>
    <scope>NUCLEOTIDE SEQUENCE [LARGE SCALE GENOMIC DNA]</scope>
    <source>
        <strain evidence="2 3">CCUG 61299</strain>
    </source>
</reference>
<feature type="transmembrane region" description="Helical" evidence="1">
    <location>
        <begin position="116"/>
        <end position="135"/>
    </location>
</feature>
<evidence type="ECO:0000256" key="1">
    <source>
        <dbReference type="SAM" id="Phobius"/>
    </source>
</evidence>
<evidence type="ECO:0000313" key="2">
    <source>
        <dbReference type="EMBL" id="QQM67102.1"/>
    </source>
</evidence>
<name>A0A7T7M912_9ACTO</name>
<dbReference type="InterPro" id="IPR018723">
    <property type="entry name" value="DUF2254_membrane"/>
</dbReference>
<proteinExistence type="predicted"/>
<accession>A0A7T7M912</accession>
<dbReference type="Pfam" id="PF10011">
    <property type="entry name" value="DUF2254"/>
    <property type="match status" value="1"/>
</dbReference>
<feature type="transmembrane region" description="Helical" evidence="1">
    <location>
        <begin position="147"/>
        <end position="166"/>
    </location>
</feature>
<feature type="transmembrane region" description="Helical" evidence="1">
    <location>
        <begin position="27"/>
        <end position="48"/>
    </location>
</feature>
<dbReference type="Proteomes" id="UP000595895">
    <property type="component" value="Chromosome"/>
</dbReference>
<dbReference type="AlphaFoldDB" id="A0A7T7M912"/>
<evidence type="ECO:0000313" key="3">
    <source>
        <dbReference type="Proteomes" id="UP000595895"/>
    </source>
</evidence>
<sequence>MQEMTLSLPESRSPSPSTWWVRAWQPFWVLPMLLVTACFLLGVLLPLFDDAVAWYLPLGFTAGPEGARSVLGAVAAATISVVGVVFSTTLVVVQLASSQFSPLVLQTFLHLRMSKVTLGIFLGTFVYSLTVLRTIRSNDLTFVPQVSLLVAFLLTLACVVCFVAFIHHVTTSVQVSWIIGYLGDVARRVLDRQLEPAGDGPEEYPVVQAEPWDGQAPQEARLVRASVRGVVGSIRLNELMSQAVTAGGTLYVLAQVGQFCPSGTPLVAWVPEAGEAHDGGPVEGPDEDRLRAAFELRGTRTNEFDPAYVLRQVSDICVRALSPGTNDPTTAVQGVNEIHEVLRQAVQRRDLAPFFKDDDGVARLWWRPQTVSQLLSVGLDGPIHHGAEAPDVRRVLLETLDDLLQVARPEHQEAVKELLRGMGGTRQEIEPAQAF</sequence>
<dbReference type="KEGG" id="awe:JG540_08730"/>
<protein>
    <submittedName>
        <fullName evidence="2">DUF2254 domain-containing protein</fullName>
    </submittedName>
</protein>
<feature type="transmembrane region" description="Helical" evidence="1">
    <location>
        <begin position="69"/>
        <end position="96"/>
    </location>
</feature>